<feature type="transmembrane region" description="Helical" evidence="3">
    <location>
        <begin position="12"/>
        <end position="33"/>
    </location>
</feature>
<keyword evidence="6" id="KW-1185">Reference proteome</keyword>
<dbReference type="RefSeq" id="WP_244194132.1">
    <property type="nucleotide sequence ID" value="NZ_CABMNB010000022.1"/>
</dbReference>
<proteinExistence type="predicted"/>
<dbReference type="EMBL" id="JAMDMM010000029">
    <property type="protein sequence ID" value="MCY9608657.1"/>
    <property type="molecule type" value="Genomic_DNA"/>
</dbReference>
<name>A0ABT4FWX9_PANTH</name>
<accession>A0ABT4FWX9</accession>
<dbReference type="Gene3D" id="3.90.1210.10">
    <property type="entry name" value="Antifreeze-like/N-acetylneuraminic acid synthase C-terminal domain"/>
    <property type="match status" value="1"/>
</dbReference>
<evidence type="ECO:0000256" key="3">
    <source>
        <dbReference type="SAM" id="Phobius"/>
    </source>
</evidence>
<dbReference type="InterPro" id="IPR013974">
    <property type="entry name" value="SAF"/>
</dbReference>
<dbReference type="GeneID" id="76995270"/>
<gene>
    <name evidence="5" type="ORF">M5W83_16045</name>
</gene>
<dbReference type="CDD" id="cd11614">
    <property type="entry name" value="SAF_CpaB_FlgA_like"/>
    <property type="match status" value="1"/>
</dbReference>
<keyword evidence="3" id="KW-0812">Transmembrane</keyword>
<feature type="compositionally biased region" description="Basic and acidic residues" evidence="2">
    <location>
        <begin position="387"/>
        <end position="407"/>
    </location>
</feature>
<sequence>MRRWTRRRKQMAWSALCGAAAAGILFGFCLWWSDRQLFALRSSVEAEYKQEFDRLERLAAEREKQQATIWAFERPLKAGTRISMADLKRREIAESAAPAGQVGEVDDAVGKVLKIDVSAKTPVLASMLYEEARLADDMRWVETAVIQLPLLLSKRDAIDVRIRFPDGQDYVILSRKAVHELQEPTIWLQMDERERLSFSSACVDAYLHGGQIYALRYIEPHLQKDAAVNYPPNEQVLKLMQSNPNIAKEAKTALMSRLREQMENAWADKAAERDTSGGVRMRPEQVTQEAAGYPVPAHPAGASPLTGRAPEAVRNSPFVGPKGGTSTERLTQDTPRPLPDTVPGSAGTEKEPDRRPAQPPSPDEPVHSIPEEESQQGTGGSGNHTENATEHESIFSEPDRRQREKRK</sequence>
<feature type="compositionally biased region" description="Polar residues" evidence="2">
    <location>
        <begin position="324"/>
        <end position="334"/>
    </location>
</feature>
<dbReference type="Pfam" id="PF08666">
    <property type="entry name" value="SAF"/>
    <property type="match status" value="1"/>
</dbReference>
<feature type="domain" description="SAF" evidence="4">
    <location>
        <begin position="67"/>
        <end position="129"/>
    </location>
</feature>
<feature type="coiled-coil region" evidence="1">
    <location>
        <begin position="41"/>
        <end position="68"/>
    </location>
</feature>
<evidence type="ECO:0000313" key="6">
    <source>
        <dbReference type="Proteomes" id="UP001209276"/>
    </source>
</evidence>
<dbReference type="SMART" id="SM00858">
    <property type="entry name" value="SAF"/>
    <property type="match status" value="1"/>
</dbReference>
<evidence type="ECO:0000256" key="1">
    <source>
        <dbReference type="SAM" id="Coils"/>
    </source>
</evidence>
<feature type="region of interest" description="Disordered" evidence="2">
    <location>
        <begin position="286"/>
        <end position="407"/>
    </location>
</feature>
<keyword evidence="3" id="KW-0472">Membrane</keyword>
<dbReference type="Proteomes" id="UP001209276">
    <property type="component" value="Unassembled WGS sequence"/>
</dbReference>
<keyword evidence="1" id="KW-0175">Coiled coil</keyword>
<evidence type="ECO:0000313" key="5">
    <source>
        <dbReference type="EMBL" id="MCY9608657.1"/>
    </source>
</evidence>
<comment type="caution">
    <text evidence="5">The sequence shown here is derived from an EMBL/GenBank/DDBJ whole genome shotgun (WGS) entry which is preliminary data.</text>
</comment>
<evidence type="ECO:0000256" key="2">
    <source>
        <dbReference type="SAM" id="MobiDB-lite"/>
    </source>
</evidence>
<protein>
    <submittedName>
        <fullName evidence="5">SAF domain-containing protein</fullName>
    </submittedName>
</protein>
<reference evidence="5 6" key="1">
    <citation type="submission" date="2022-05" db="EMBL/GenBank/DDBJ databases">
        <title>Genome Sequencing of Bee-Associated Microbes.</title>
        <authorList>
            <person name="Dunlap C."/>
        </authorList>
    </citation>
    <scope>NUCLEOTIDE SEQUENCE [LARGE SCALE GENOMIC DNA]</scope>
    <source>
        <strain evidence="5 6">NRRL B-14613</strain>
    </source>
</reference>
<evidence type="ECO:0000259" key="4">
    <source>
        <dbReference type="SMART" id="SM00858"/>
    </source>
</evidence>
<keyword evidence="3" id="KW-1133">Transmembrane helix</keyword>
<organism evidence="5 6">
    <name type="scientific">Paenibacillus thiaminolyticus</name>
    <name type="common">Bacillus thiaminolyticus</name>
    <dbReference type="NCBI Taxonomy" id="49283"/>
    <lineage>
        <taxon>Bacteria</taxon>
        <taxon>Bacillati</taxon>
        <taxon>Bacillota</taxon>
        <taxon>Bacilli</taxon>
        <taxon>Bacillales</taxon>
        <taxon>Paenibacillaceae</taxon>
        <taxon>Paenibacillus</taxon>
    </lineage>
</organism>